<sequence>MKSRIKIVFQQEFNLESIIGVNNKIQQSKKPKVKNSDDEVSDEDQDFQNYDWQIDYAISSPNQKFIAFDISKQNDFEEKRFYHVAVDTSTKTIKYQKKFYDNQNMLFTSDSKYLVIDDDSGNYLVDLETFKQKKIENNDKIISIDSENNIFQIQYNFNNIEQLKVFSITDNLQSDLNIRQEILQEKIIYFEKVFSDCAFIQTQIKNYLIWLSNNKILQKNVKKYSEEEYENWIQSKFILVEKVQYKKWIFVKNLINKKLIRKSICSYDAIIFKKNKSVYKYNFSQKNNKDGDKLERTNLLTGIIIKPDLELGKYQRQYHDEVIITENYLIDIGHAKMRYFKILD</sequence>
<dbReference type="AlphaFoldDB" id="A0A8S1PIW0"/>
<name>A0A8S1PIW0_9CILI</name>
<dbReference type="OrthoDB" id="307069at2759"/>
<proteinExistence type="predicted"/>
<gene>
    <name evidence="1" type="ORF">PSON_ATCC_30995.1.T0770216</name>
</gene>
<protein>
    <submittedName>
        <fullName evidence="1">Uncharacterized protein</fullName>
    </submittedName>
</protein>
<comment type="caution">
    <text evidence="1">The sequence shown here is derived from an EMBL/GenBank/DDBJ whole genome shotgun (WGS) entry which is preliminary data.</text>
</comment>
<dbReference type="EMBL" id="CAJJDN010000077">
    <property type="protein sequence ID" value="CAD8102348.1"/>
    <property type="molecule type" value="Genomic_DNA"/>
</dbReference>
<dbReference type="Proteomes" id="UP000692954">
    <property type="component" value="Unassembled WGS sequence"/>
</dbReference>
<reference evidence="1" key="1">
    <citation type="submission" date="2021-01" db="EMBL/GenBank/DDBJ databases">
        <authorList>
            <consortium name="Genoscope - CEA"/>
            <person name="William W."/>
        </authorList>
    </citation>
    <scope>NUCLEOTIDE SEQUENCE</scope>
</reference>
<evidence type="ECO:0000313" key="2">
    <source>
        <dbReference type="Proteomes" id="UP000692954"/>
    </source>
</evidence>
<organism evidence="1 2">
    <name type="scientific">Paramecium sonneborni</name>
    <dbReference type="NCBI Taxonomy" id="65129"/>
    <lineage>
        <taxon>Eukaryota</taxon>
        <taxon>Sar</taxon>
        <taxon>Alveolata</taxon>
        <taxon>Ciliophora</taxon>
        <taxon>Intramacronucleata</taxon>
        <taxon>Oligohymenophorea</taxon>
        <taxon>Peniculida</taxon>
        <taxon>Parameciidae</taxon>
        <taxon>Paramecium</taxon>
    </lineage>
</organism>
<keyword evidence="2" id="KW-1185">Reference proteome</keyword>
<accession>A0A8S1PIW0</accession>
<evidence type="ECO:0000313" key="1">
    <source>
        <dbReference type="EMBL" id="CAD8102348.1"/>
    </source>
</evidence>